<name>A0A6C2YK57_9BACT</name>
<evidence type="ECO:0000313" key="2">
    <source>
        <dbReference type="EMBL" id="VIP01681.1"/>
    </source>
</evidence>
<dbReference type="InterPro" id="IPR011989">
    <property type="entry name" value="ARM-like"/>
</dbReference>
<dbReference type="EMBL" id="LR593887">
    <property type="protein sequence ID" value="VTR99131.1"/>
    <property type="molecule type" value="Genomic_DNA"/>
</dbReference>
<sequence length="664" mass="72864">MRSIPTRSIPMRLSRPWMRSIRRMLWLGISAPLVVGCDSNDLLSDTATRIHTEATAPETPPPNHPWATALADPNIHRRRLISGMLAALPAEQPLAPWIAPSELLERLNDPDLAVREAIVQTIFRHADAFPRAATIAALRPVLAMSPPHARIQVIGTLLRIDPRTGPGVAPLLQELLLADDATIADACLNLLARIGPGAVPVLHHGLRLGSDRLRARILPELLRRPETDASTDAQTRAELAQLEPNVNADLRSQFTLVRMLLTRDAAAAATLQSLLLQGDAYPRLLGLQLLQSALGHRDTPAREPSAAQSRILPLAAIVRHLTQDSEPLIAAHAWRLLHALAAPAPESLVQAAFQSPHRLVRLAAAEYRADQPEPPHNTILAAIQPLLREPSDQWESAIALSRRLAPESAADCQAHLRRTLEFGRDDWRLRALQTWIAQFPQSPAAIRDALARELTPSAPHRFALLHDLATAPETASAVRPELLALLQQPDPATQQLALAALTGPLPDSTWSLLQSLAQSEHVDVRLAAISAATRIDAQRAAEQFLQPLPASDIRIHGESIDVWKQRLADADPERRFLTLQRLTPLSSEQAAAILPAIWQRLTDSQRDIRIAAVQTLVSLAHHDPEIPPRLRRESPQLDAATQAVITDSLLRFPEVALKSDADRR</sequence>
<dbReference type="AlphaFoldDB" id="A0A6C2YK57"/>
<keyword evidence="3" id="KW-1185">Reference proteome</keyword>
<dbReference type="SUPFAM" id="SSF48371">
    <property type="entry name" value="ARM repeat"/>
    <property type="match status" value="1"/>
</dbReference>
<accession>A0A6C2YK57</accession>
<reference evidence="2" key="1">
    <citation type="submission" date="2019-04" db="EMBL/GenBank/DDBJ databases">
        <authorList>
            <consortium name="Science for Life Laboratories"/>
        </authorList>
    </citation>
    <scope>NUCLEOTIDE SEQUENCE</scope>
    <source>
        <strain evidence="2">MBLW1</strain>
    </source>
</reference>
<dbReference type="RefSeq" id="WP_162656910.1">
    <property type="nucleotide sequence ID" value="NZ_LR593887.1"/>
</dbReference>
<proteinExistence type="predicted"/>
<dbReference type="Gene3D" id="1.25.10.10">
    <property type="entry name" value="Leucine-rich Repeat Variant"/>
    <property type="match status" value="2"/>
</dbReference>
<dbReference type="Pfam" id="PF02985">
    <property type="entry name" value="HEAT"/>
    <property type="match status" value="1"/>
</dbReference>
<evidence type="ECO:0008006" key="4">
    <source>
        <dbReference type="Google" id="ProtNLM"/>
    </source>
</evidence>
<dbReference type="InterPro" id="IPR000357">
    <property type="entry name" value="HEAT"/>
</dbReference>
<dbReference type="Proteomes" id="UP000464378">
    <property type="component" value="Chromosome"/>
</dbReference>
<organism evidence="2">
    <name type="scientific">Tuwongella immobilis</name>
    <dbReference type="NCBI Taxonomy" id="692036"/>
    <lineage>
        <taxon>Bacteria</taxon>
        <taxon>Pseudomonadati</taxon>
        <taxon>Planctomycetota</taxon>
        <taxon>Planctomycetia</taxon>
        <taxon>Gemmatales</taxon>
        <taxon>Gemmataceae</taxon>
        <taxon>Tuwongella</taxon>
    </lineage>
</organism>
<dbReference type="EMBL" id="LR586016">
    <property type="protein sequence ID" value="VIP01681.1"/>
    <property type="molecule type" value="Genomic_DNA"/>
</dbReference>
<evidence type="ECO:0000313" key="3">
    <source>
        <dbReference type="Proteomes" id="UP000464378"/>
    </source>
</evidence>
<protein>
    <recommendedName>
        <fullName evidence="4">HEAT repeat domain-containing protein</fullName>
    </recommendedName>
</protein>
<dbReference type="KEGG" id="tim:GMBLW1_22790"/>
<keyword evidence="1" id="KW-0677">Repeat</keyword>
<evidence type="ECO:0000256" key="1">
    <source>
        <dbReference type="ARBA" id="ARBA00022737"/>
    </source>
</evidence>
<dbReference type="InterPro" id="IPR016024">
    <property type="entry name" value="ARM-type_fold"/>
</dbReference>
<gene>
    <name evidence="2" type="ORF">GMBLW1_22790</name>
</gene>
<dbReference type="InParanoid" id="A0A6C2YK57"/>